<feature type="transmembrane region" description="Helical" evidence="7">
    <location>
        <begin position="275"/>
        <end position="293"/>
    </location>
</feature>
<feature type="transmembrane region" description="Helical" evidence="7">
    <location>
        <begin position="88"/>
        <end position="106"/>
    </location>
</feature>
<dbReference type="Gene3D" id="1.20.1250.20">
    <property type="entry name" value="MFS general substrate transporter like domains"/>
    <property type="match status" value="2"/>
</dbReference>
<dbReference type="GO" id="GO:0005886">
    <property type="term" value="C:plasma membrane"/>
    <property type="evidence" value="ECO:0007669"/>
    <property type="project" value="UniProtKB-SubCell"/>
</dbReference>
<dbReference type="GO" id="GO:0022857">
    <property type="term" value="F:transmembrane transporter activity"/>
    <property type="evidence" value="ECO:0007669"/>
    <property type="project" value="InterPro"/>
</dbReference>
<evidence type="ECO:0000313" key="10">
    <source>
        <dbReference type="Proteomes" id="UP000553888"/>
    </source>
</evidence>
<keyword evidence="4 7" id="KW-0812">Transmembrane</keyword>
<keyword evidence="3" id="KW-1003">Cell membrane</keyword>
<dbReference type="InterPro" id="IPR020846">
    <property type="entry name" value="MFS_dom"/>
</dbReference>
<evidence type="ECO:0000256" key="7">
    <source>
        <dbReference type="SAM" id="Phobius"/>
    </source>
</evidence>
<dbReference type="AlphaFoldDB" id="A0A852YB08"/>
<dbReference type="InterPro" id="IPR005829">
    <property type="entry name" value="Sugar_transporter_CS"/>
</dbReference>
<feature type="transmembrane region" description="Helical" evidence="7">
    <location>
        <begin position="187"/>
        <end position="206"/>
    </location>
</feature>
<evidence type="ECO:0000313" key="9">
    <source>
        <dbReference type="EMBL" id="NYG98381.1"/>
    </source>
</evidence>
<comment type="subcellular location">
    <subcellularLocation>
        <location evidence="1">Cell membrane</location>
        <topology evidence="1">Multi-pass membrane protein</topology>
    </subcellularLocation>
</comment>
<feature type="transmembrane region" description="Helical" evidence="7">
    <location>
        <begin position="374"/>
        <end position="393"/>
    </location>
</feature>
<dbReference type="InterPro" id="IPR011701">
    <property type="entry name" value="MFS"/>
</dbReference>
<feature type="transmembrane region" description="Helical" evidence="7">
    <location>
        <begin position="330"/>
        <end position="354"/>
    </location>
</feature>
<dbReference type="Proteomes" id="UP000553888">
    <property type="component" value="Unassembled WGS sequence"/>
</dbReference>
<dbReference type="PROSITE" id="PS50850">
    <property type="entry name" value="MFS"/>
    <property type="match status" value="1"/>
</dbReference>
<dbReference type="Pfam" id="PF07690">
    <property type="entry name" value="MFS_1"/>
    <property type="match status" value="1"/>
</dbReference>
<comment type="caution">
    <text evidence="9">The sequence shown here is derived from an EMBL/GenBank/DDBJ whole genome shotgun (WGS) entry which is preliminary data.</text>
</comment>
<evidence type="ECO:0000256" key="2">
    <source>
        <dbReference type="ARBA" id="ARBA00022448"/>
    </source>
</evidence>
<gene>
    <name evidence="9" type="ORF">BJ979_001007</name>
</gene>
<sequence>MSSTTPAAPPRIRRAVIAGTVGTLIEWYDYALYGAAAGVVIKPLFFPDLVDSAGALAAFATFAVGFVIRPIGGIVISHIGDRIGRKPALLLSVLLMGGATVLIGALPTALSIGVAASLLLIALRLIQGFGAGAELAGSITLVAEYAPANRRGFLTALPNAATAAGSTLATLAFLGASALPGEALLDWAWRLPFLISAALFAVALYIRKRLDETPEYKSASGTQPTAPIGELLRRSPRQLIAGFLSVTGHNAWTYLLSTFSLSYLTGTLQVPATQALLAVVVATVVGFLLTPLFGQLSDRIGHRIVFAAGAIFALAFVFPMFAMIDTRNVWLVALALSAGYGLGFGCMAGAQAAFLANLFPVRYRFTGIAVTRELNGVAVAGPTPLIASALVIAGGGAPYLVGIYIVGCCLLTVLGIALAGSSRTASGLASSR</sequence>
<keyword evidence="6 7" id="KW-0472">Membrane</keyword>
<feature type="domain" description="Major facilitator superfamily (MFS) profile" evidence="8">
    <location>
        <begin position="15"/>
        <end position="424"/>
    </location>
</feature>
<evidence type="ECO:0000256" key="4">
    <source>
        <dbReference type="ARBA" id="ARBA00022692"/>
    </source>
</evidence>
<evidence type="ECO:0000259" key="8">
    <source>
        <dbReference type="PROSITE" id="PS50850"/>
    </source>
</evidence>
<feature type="transmembrane region" description="Helical" evidence="7">
    <location>
        <begin position="399"/>
        <end position="420"/>
    </location>
</feature>
<dbReference type="EMBL" id="JACBZY010000001">
    <property type="protein sequence ID" value="NYG98381.1"/>
    <property type="molecule type" value="Genomic_DNA"/>
</dbReference>
<evidence type="ECO:0000256" key="5">
    <source>
        <dbReference type="ARBA" id="ARBA00022989"/>
    </source>
</evidence>
<feature type="transmembrane region" description="Helical" evidence="7">
    <location>
        <begin position="53"/>
        <end position="76"/>
    </location>
</feature>
<evidence type="ECO:0000256" key="3">
    <source>
        <dbReference type="ARBA" id="ARBA00022475"/>
    </source>
</evidence>
<feature type="transmembrane region" description="Helical" evidence="7">
    <location>
        <begin position="239"/>
        <end position="263"/>
    </location>
</feature>
<dbReference type="RefSeq" id="WP_179565778.1">
    <property type="nucleotide sequence ID" value="NZ_JACBZY010000001.1"/>
</dbReference>
<proteinExistence type="predicted"/>
<dbReference type="PANTHER" id="PTHR43045:SF1">
    <property type="entry name" value="SHIKIMATE TRANSPORTER"/>
    <property type="match status" value="1"/>
</dbReference>
<dbReference type="SUPFAM" id="SSF103473">
    <property type="entry name" value="MFS general substrate transporter"/>
    <property type="match status" value="1"/>
</dbReference>
<dbReference type="InterPro" id="IPR036259">
    <property type="entry name" value="MFS_trans_sf"/>
</dbReference>
<reference evidence="9 10" key="1">
    <citation type="submission" date="2020-07" db="EMBL/GenBank/DDBJ databases">
        <title>Sequencing the genomes of 1000 actinobacteria strains.</title>
        <authorList>
            <person name="Klenk H.-P."/>
        </authorList>
    </citation>
    <scope>NUCLEOTIDE SEQUENCE [LARGE SCALE GENOMIC DNA]</scope>
    <source>
        <strain evidence="9 10">DSM 23141</strain>
    </source>
</reference>
<protein>
    <submittedName>
        <fullName evidence="9">MFS family permease</fullName>
    </submittedName>
</protein>
<feature type="transmembrane region" description="Helical" evidence="7">
    <location>
        <begin position="305"/>
        <end position="324"/>
    </location>
</feature>
<dbReference type="PROSITE" id="PS00217">
    <property type="entry name" value="SUGAR_TRANSPORT_2"/>
    <property type="match status" value="1"/>
</dbReference>
<dbReference type="PANTHER" id="PTHR43045">
    <property type="entry name" value="SHIKIMATE TRANSPORTER"/>
    <property type="match status" value="1"/>
</dbReference>
<keyword evidence="2" id="KW-0813">Transport</keyword>
<name>A0A852YB08_9MICO</name>
<feature type="transmembrane region" description="Helical" evidence="7">
    <location>
        <begin position="153"/>
        <end position="175"/>
    </location>
</feature>
<accession>A0A852YB08</accession>
<evidence type="ECO:0000256" key="1">
    <source>
        <dbReference type="ARBA" id="ARBA00004651"/>
    </source>
</evidence>
<organism evidence="9 10">
    <name type="scientific">Schumannella luteola</name>
    <dbReference type="NCBI Taxonomy" id="472059"/>
    <lineage>
        <taxon>Bacteria</taxon>
        <taxon>Bacillati</taxon>
        <taxon>Actinomycetota</taxon>
        <taxon>Actinomycetes</taxon>
        <taxon>Micrococcales</taxon>
        <taxon>Microbacteriaceae</taxon>
        <taxon>Schumannella</taxon>
    </lineage>
</organism>
<keyword evidence="10" id="KW-1185">Reference proteome</keyword>
<keyword evidence="5 7" id="KW-1133">Transmembrane helix</keyword>
<evidence type="ECO:0000256" key="6">
    <source>
        <dbReference type="ARBA" id="ARBA00023136"/>
    </source>
</evidence>
<feature type="transmembrane region" description="Helical" evidence="7">
    <location>
        <begin position="112"/>
        <end position="132"/>
    </location>
</feature>